<evidence type="ECO:0000313" key="9">
    <source>
        <dbReference type="Proteomes" id="UP001159405"/>
    </source>
</evidence>
<keyword evidence="3 5" id="KW-0863">Zinc-finger</keyword>
<dbReference type="Pfam" id="PF25403">
    <property type="entry name" value="zf-C2H2_ZFAND2"/>
    <property type="match status" value="1"/>
</dbReference>
<evidence type="ECO:0000256" key="6">
    <source>
        <dbReference type="SAM" id="MobiDB-lite"/>
    </source>
</evidence>
<protein>
    <recommendedName>
        <fullName evidence="7">AN1-type domain-containing protein</fullName>
    </recommendedName>
</protein>
<keyword evidence="2" id="KW-0677">Repeat</keyword>
<accession>A0ABN8MZA6</accession>
<evidence type="ECO:0000256" key="4">
    <source>
        <dbReference type="ARBA" id="ARBA00022833"/>
    </source>
</evidence>
<sequence>MEFPQLGTNCALTTCKQLDFLPLKCDACSKLFCKEHIKYTEHSCENSYKKDHQVPVCPLCNKPVPVPRGQQPDIKVGEHIDRDCQSDPAVAKRKAYLNRCSLKGCKQKELIPVRCDSCRQNFCLKHRHEQDHNCSAVVRRSGTGGKTSASVKAGEAATTRAVKSSSSKVNQTKPQQTALSSIGRDLDRSRRERQQQTRAPQSIGIPRPALSEDEALALAIQASLQDQTKTQSTSSPQTTQEEEDRALAQALAESEREEQNRRRQQQKSHQLKDVLNKVLNIIITIKYFAFGLPRSSDL</sequence>
<dbReference type="SMART" id="SM00726">
    <property type="entry name" value="UIM"/>
    <property type="match status" value="2"/>
</dbReference>
<dbReference type="Proteomes" id="UP001159405">
    <property type="component" value="Unassembled WGS sequence"/>
</dbReference>
<feature type="compositionally biased region" description="Low complexity" evidence="6">
    <location>
        <begin position="224"/>
        <end position="239"/>
    </location>
</feature>
<keyword evidence="9" id="KW-1185">Reference proteome</keyword>
<dbReference type="EMBL" id="CALNXK010000007">
    <property type="protein sequence ID" value="CAH3039212.1"/>
    <property type="molecule type" value="Genomic_DNA"/>
</dbReference>
<feature type="compositionally biased region" description="Basic and acidic residues" evidence="6">
    <location>
        <begin position="184"/>
        <end position="195"/>
    </location>
</feature>
<organism evidence="8 9">
    <name type="scientific">Porites lobata</name>
    <dbReference type="NCBI Taxonomy" id="104759"/>
    <lineage>
        <taxon>Eukaryota</taxon>
        <taxon>Metazoa</taxon>
        <taxon>Cnidaria</taxon>
        <taxon>Anthozoa</taxon>
        <taxon>Hexacorallia</taxon>
        <taxon>Scleractinia</taxon>
        <taxon>Fungiina</taxon>
        <taxon>Poritidae</taxon>
        <taxon>Porites</taxon>
    </lineage>
</organism>
<feature type="domain" description="AN1-type" evidence="7">
    <location>
        <begin position="4"/>
        <end position="52"/>
    </location>
</feature>
<comment type="caution">
    <text evidence="8">The sequence shown here is derived from an EMBL/GenBank/DDBJ whole genome shotgun (WGS) entry which is preliminary data.</text>
</comment>
<feature type="compositionally biased region" description="Polar residues" evidence="6">
    <location>
        <begin position="161"/>
        <end position="180"/>
    </location>
</feature>
<gene>
    <name evidence="8" type="ORF">PLOB_00043080</name>
</gene>
<dbReference type="SUPFAM" id="SSF118310">
    <property type="entry name" value="AN1-like Zinc finger"/>
    <property type="match status" value="2"/>
</dbReference>
<dbReference type="PANTHER" id="PTHR14677:SF20">
    <property type="entry name" value="ZINC FINGER AN1-TYPE CONTAINING 2A-RELATED"/>
    <property type="match status" value="1"/>
</dbReference>
<evidence type="ECO:0000256" key="5">
    <source>
        <dbReference type="PROSITE-ProRule" id="PRU00449"/>
    </source>
</evidence>
<proteinExistence type="predicted"/>
<dbReference type="SMART" id="SM00154">
    <property type="entry name" value="ZnF_AN1"/>
    <property type="match status" value="2"/>
</dbReference>
<evidence type="ECO:0000256" key="3">
    <source>
        <dbReference type="ARBA" id="ARBA00022771"/>
    </source>
</evidence>
<dbReference type="PANTHER" id="PTHR14677">
    <property type="entry name" value="ARSENITE INDUCUBLE RNA ASSOCIATED PROTEIN AIP-1-RELATED"/>
    <property type="match status" value="1"/>
</dbReference>
<dbReference type="InterPro" id="IPR057357">
    <property type="entry name" value="Znf-C2H2_ZFAND2A/B"/>
</dbReference>
<keyword evidence="1" id="KW-0479">Metal-binding</keyword>
<dbReference type="InterPro" id="IPR000058">
    <property type="entry name" value="Znf_AN1"/>
</dbReference>
<dbReference type="PROSITE" id="PS50330">
    <property type="entry name" value="UIM"/>
    <property type="match status" value="1"/>
</dbReference>
<feature type="region of interest" description="Disordered" evidence="6">
    <location>
        <begin position="139"/>
        <end position="208"/>
    </location>
</feature>
<feature type="region of interest" description="Disordered" evidence="6">
    <location>
        <begin position="224"/>
        <end position="270"/>
    </location>
</feature>
<feature type="domain" description="AN1-type" evidence="7">
    <location>
        <begin position="94"/>
        <end position="142"/>
    </location>
</feature>
<name>A0ABN8MZA6_9CNID</name>
<keyword evidence="4" id="KW-0862">Zinc</keyword>
<dbReference type="Pfam" id="PF01428">
    <property type="entry name" value="zf-AN1"/>
    <property type="match status" value="2"/>
</dbReference>
<dbReference type="PROSITE" id="PS51039">
    <property type="entry name" value="ZF_AN1"/>
    <property type="match status" value="2"/>
</dbReference>
<evidence type="ECO:0000313" key="8">
    <source>
        <dbReference type="EMBL" id="CAH3039212.1"/>
    </source>
</evidence>
<dbReference type="InterPro" id="IPR035896">
    <property type="entry name" value="AN1-like_Znf"/>
</dbReference>
<dbReference type="InterPro" id="IPR003903">
    <property type="entry name" value="UIM_dom"/>
</dbReference>
<evidence type="ECO:0000256" key="1">
    <source>
        <dbReference type="ARBA" id="ARBA00022723"/>
    </source>
</evidence>
<reference evidence="8 9" key="1">
    <citation type="submission" date="2022-05" db="EMBL/GenBank/DDBJ databases">
        <authorList>
            <consortium name="Genoscope - CEA"/>
            <person name="William W."/>
        </authorList>
    </citation>
    <scope>NUCLEOTIDE SEQUENCE [LARGE SCALE GENOMIC DNA]</scope>
</reference>
<dbReference type="Gene3D" id="4.10.1110.10">
    <property type="entry name" value="AN1-like Zinc finger"/>
    <property type="match status" value="2"/>
</dbReference>
<evidence type="ECO:0000259" key="7">
    <source>
        <dbReference type="PROSITE" id="PS51039"/>
    </source>
</evidence>
<evidence type="ECO:0000256" key="2">
    <source>
        <dbReference type="ARBA" id="ARBA00022737"/>
    </source>
</evidence>